<dbReference type="AlphaFoldDB" id="A0A4Q7N6L0"/>
<evidence type="ECO:0000313" key="9">
    <source>
        <dbReference type="Proteomes" id="UP000292445"/>
    </source>
</evidence>
<keyword evidence="9" id="KW-1185">Reference proteome</keyword>
<feature type="domain" description="Thiamine pyrophosphate enzyme N-terminal TPP-binding" evidence="7">
    <location>
        <begin position="21"/>
        <end position="147"/>
    </location>
</feature>
<dbReference type="Pfam" id="PF00205">
    <property type="entry name" value="TPP_enzyme_M"/>
    <property type="match status" value="1"/>
</dbReference>
<evidence type="ECO:0000259" key="7">
    <source>
        <dbReference type="Pfam" id="PF02776"/>
    </source>
</evidence>
<evidence type="ECO:0000256" key="4">
    <source>
        <dbReference type="RuleBase" id="RU362132"/>
    </source>
</evidence>
<dbReference type="PROSITE" id="PS00187">
    <property type="entry name" value="TPP_ENZYMES"/>
    <property type="match status" value="1"/>
</dbReference>
<dbReference type="GO" id="GO:0003984">
    <property type="term" value="F:acetolactate synthase activity"/>
    <property type="evidence" value="ECO:0007669"/>
    <property type="project" value="TreeGrafter"/>
</dbReference>
<evidence type="ECO:0000259" key="6">
    <source>
        <dbReference type="Pfam" id="PF02775"/>
    </source>
</evidence>
<dbReference type="Gene3D" id="3.40.50.1220">
    <property type="entry name" value="TPP-binding domain"/>
    <property type="match status" value="1"/>
</dbReference>
<proteinExistence type="inferred from homology"/>
<dbReference type="InterPro" id="IPR045229">
    <property type="entry name" value="TPP_enz"/>
</dbReference>
<comment type="similarity">
    <text evidence="2 4">Belongs to the TPP enzyme family.</text>
</comment>
<dbReference type="InterPro" id="IPR012000">
    <property type="entry name" value="Thiamin_PyroP_enz_cen_dom"/>
</dbReference>
<dbReference type="GO" id="GO:0009097">
    <property type="term" value="P:isoleucine biosynthetic process"/>
    <property type="evidence" value="ECO:0007669"/>
    <property type="project" value="TreeGrafter"/>
</dbReference>
<feature type="domain" description="Thiamine pyrophosphate enzyme central" evidence="5">
    <location>
        <begin position="221"/>
        <end position="323"/>
    </location>
</feature>
<dbReference type="InterPro" id="IPR000399">
    <property type="entry name" value="TPP-bd_CS"/>
</dbReference>
<organism evidence="8 9">
    <name type="scientific">Pigmentiphaga kullae</name>
    <dbReference type="NCBI Taxonomy" id="151784"/>
    <lineage>
        <taxon>Bacteria</taxon>
        <taxon>Pseudomonadati</taxon>
        <taxon>Pseudomonadota</taxon>
        <taxon>Betaproteobacteria</taxon>
        <taxon>Burkholderiales</taxon>
        <taxon>Alcaligenaceae</taxon>
        <taxon>Pigmentiphaga</taxon>
    </lineage>
</organism>
<dbReference type="InterPro" id="IPR011766">
    <property type="entry name" value="TPP_enzyme_TPP-bd"/>
</dbReference>
<evidence type="ECO:0000256" key="3">
    <source>
        <dbReference type="ARBA" id="ARBA00023052"/>
    </source>
</evidence>
<dbReference type="NCBIfam" id="NF006203">
    <property type="entry name" value="PRK08327.1"/>
    <property type="match status" value="1"/>
</dbReference>
<dbReference type="Pfam" id="PF02775">
    <property type="entry name" value="TPP_enzyme_C"/>
    <property type="match status" value="1"/>
</dbReference>
<protein>
    <submittedName>
        <fullName evidence="8">Acetolactate synthase-1/2/3 large subunit</fullName>
    </submittedName>
</protein>
<feature type="domain" description="Thiamine pyrophosphate enzyme TPP-binding" evidence="6">
    <location>
        <begin position="425"/>
        <end position="579"/>
    </location>
</feature>
<evidence type="ECO:0000256" key="1">
    <source>
        <dbReference type="ARBA" id="ARBA00001964"/>
    </source>
</evidence>
<dbReference type="InterPro" id="IPR029061">
    <property type="entry name" value="THDP-binding"/>
</dbReference>
<evidence type="ECO:0000259" key="5">
    <source>
        <dbReference type="Pfam" id="PF00205"/>
    </source>
</evidence>
<dbReference type="RefSeq" id="WP_165404824.1">
    <property type="nucleotide sequence ID" value="NZ_SGXC01000004.1"/>
</dbReference>
<dbReference type="PANTHER" id="PTHR18968:SF13">
    <property type="entry name" value="ACETOLACTATE SYNTHASE CATALYTIC SUBUNIT, MITOCHONDRIAL"/>
    <property type="match status" value="1"/>
</dbReference>
<reference evidence="8 9" key="1">
    <citation type="submission" date="2019-02" db="EMBL/GenBank/DDBJ databases">
        <title>Genomic Encyclopedia of Type Strains, Phase IV (KMG-IV): sequencing the most valuable type-strain genomes for metagenomic binning, comparative biology and taxonomic classification.</title>
        <authorList>
            <person name="Goeker M."/>
        </authorList>
    </citation>
    <scope>NUCLEOTIDE SEQUENCE [LARGE SCALE GENOMIC DNA]</scope>
    <source>
        <strain evidence="8 9">K24</strain>
    </source>
</reference>
<dbReference type="Pfam" id="PF02776">
    <property type="entry name" value="TPP_enzyme_N"/>
    <property type="match status" value="1"/>
</dbReference>
<evidence type="ECO:0000313" key="8">
    <source>
        <dbReference type="EMBL" id="RZS76974.1"/>
    </source>
</evidence>
<dbReference type="EMBL" id="SGXC01000004">
    <property type="protein sequence ID" value="RZS76974.1"/>
    <property type="molecule type" value="Genomic_DNA"/>
</dbReference>
<dbReference type="PANTHER" id="PTHR18968">
    <property type="entry name" value="THIAMINE PYROPHOSPHATE ENZYMES"/>
    <property type="match status" value="1"/>
</dbReference>
<dbReference type="SUPFAM" id="SSF52467">
    <property type="entry name" value="DHS-like NAD/FAD-binding domain"/>
    <property type="match status" value="1"/>
</dbReference>
<dbReference type="Proteomes" id="UP000292445">
    <property type="component" value="Unassembled WGS sequence"/>
</dbReference>
<dbReference type="GO" id="GO:0009099">
    <property type="term" value="P:L-valine biosynthetic process"/>
    <property type="evidence" value="ECO:0007669"/>
    <property type="project" value="TreeGrafter"/>
</dbReference>
<dbReference type="CDD" id="cd07035">
    <property type="entry name" value="TPP_PYR_POX_like"/>
    <property type="match status" value="1"/>
</dbReference>
<keyword evidence="3 4" id="KW-0786">Thiamine pyrophosphate</keyword>
<dbReference type="CDD" id="cd02002">
    <property type="entry name" value="TPP_BFDC"/>
    <property type="match status" value="1"/>
</dbReference>
<accession>A0A4Q7N6L0</accession>
<dbReference type="GO" id="GO:0050660">
    <property type="term" value="F:flavin adenine dinucleotide binding"/>
    <property type="evidence" value="ECO:0007669"/>
    <property type="project" value="TreeGrafter"/>
</dbReference>
<comment type="cofactor">
    <cofactor evidence="1">
        <name>thiamine diphosphate</name>
        <dbReference type="ChEBI" id="CHEBI:58937"/>
    </cofactor>
</comment>
<dbReference type="InterPro" id="IPR029035">
    <property type="entry name" value="DHS-like_NAD/FAD-binding_dom"/>
</dbReference>
<gene>
    <name evidence="8" type="ORF">EV675_5697</name>
</gene>
<name>A0A4Q7N6L0_9BURK</name>
<sequence length="583" mass="63023">MRQEQANAAPRGGEVIPAQSVGESYLALLKQRGIDYFYVGAGTDTVSIVEAYARADQSGIDFPTPVLCTHENLAVGMAHGYYMISQKPQVVMLHVSVGAANAVCGIMNASRSQVPMLFTAGRTPLFQDGKRGSRNGEIHWAQEMLDQGGMVRELVKWDYELRDGCNMEQVVDRALGISMAEPRGPVYLMLPREILAQEVDGFRPSRPVAIPAPPHPDAQAVRELARRIAAASHPVIVTTASGADPDTVDLLVKLAERFGVGVAEAKARHTNFPSSHPLHLGHDAEAVFAKADALLFLETDVPWIPGKTRPRDEAFVAHAGTDPLFNRYAVRSFRSDLTLTSNARALVEALHAALEEQGAADTAAARRAALEASADAARQAARNIMQRVLAKDGPITKLFLTHCLDEVRPQDAILVNEYSAIRPQMRFDEPGTYFGNPSAAGLGWGLPAALGAQQAAPDKAVICVVGDGAYIFANPAACHHAAAAHKLPVLTVVFNNARWEAVYRSTLTVYPGTHAARYAEEHETKTGPLSSLDPVPDFEKYAEASGGWAERVTRREDLVPALRRALEVVTKEKRHALLNVIGA</sequence>
<dbReference type="SUPFAM" id="SSF52518">
    <property type="entry name" value="Thiamin diphosphate-binding fold (THDP-binding)"/>
    <property type="match status" value="2"/>
</dbReference>
<dbReference type="InterPro" id="IPR012001">
    <property type="entry name" value="Thiamin_PyroP_enz_TPP-bd_dom"/>
</dbReference>
<evidence type="ECO:0000256" key="2">
    <source>
        <dbReference type="ARBA" id="ARBA00007812"/>
    </source>
</evidence>
<dbReference type="Gene3D" id="3.40.50.970">
    <property type="match status" value="2"/>
</dbReference>
<comment type="caution">
    <text evidence="8">The sequence shown here is derived from an EMBL/GenBank/DDBJ whole genome shotgun (WGS) entry which is preliminary data.</text>
</comment>
<dbReference type="GO" id="GO:0030976">
    <property type="term" value="F:thiamine pyrophosphate binding"/>
    <property type="evidence" value="ECO:0007669"/>
    <property type="project" value="InterPro"/>
</dbReference>
<dbReference type="GO" id="GO:0000287">
    <property type="term" value="F:magnesium ion binding"/>
    <property type="evidence" value="ECO:0007669"/>
    <property type="project" value="InterPro"/>
</dbReference>
<dbReference type="GO" id="GO:0005948">
    <property type="term" value="C:acetolactate synthase complex"/>
    <property type="evidence" value="ECO:0007669"/>
    <property type="project" value="TreeGrafter"/>
</dbReference>